<evidence type="ECO:0000313" key="1">
    <source>
        <dbReference type="EMBL" id="EKM50648.1"/>
    </source>
</evidence>
<keyword evidence="2" id="KW-1185">Reference proteome</keyword>
<dbReference type="Proteomes" id="UP000008370">
    <property type="component" value="Unassembled WGS sequence"/>
</dbReference>
<evidence type="ECO:0008006" key="3">
    <source>
        <dbReference type="Google" id="ProtNLM"/>
    </source>
</evidence>
<reference evidence="1 2" key="1">
    <citation type="journal article" date="2012" name="BMC Genomics">
        <title>Comparative genomics of the white-rot fungi, Phanerochaete carnosa and P. chrysosporium, to elucidate the genetic basis of the distinct wood types they colonize.</title>
        <authorList>
            <person name="Suzuki H."/>
            <person name="MacDonald J."/>
            <person name="Syed K."/>
            <person name="Salamov A."/>
            <person name="Hori C."/>
            <person name="Aerts A."/>
            <person name="Henrissat B."/>
            <person name="Wiebenga A."/>
            <person name="vanKuyk P.A."/>
            <person name="Barry K."/>
            <person name="Lindquist E."/>
            <person name="LaButti K."/>
            <person name="Lapidus A."/>
            <person name="Lucas S."/>
            <person name="Coutinho P."/>
            <person name="Gong Y."/>
            <person name="Samejima M."/>
            <person name="Mahadevan R."/>
            <person name="Abou-Zaid M."/>
            <person name="de Vries R.P."/>
            <person name="Igarashi K."/>
            <person name="Yadav J.S."/>
            <person name="Grigoriev I.V."/>
            <person name="Master E.R."/>
        </authorList>
    </citation>
    <scope>NUCLEOTIDE SEQUENCE [LARGE SCALE GENOMIC DNA]</scope>
    <source>
        <strain evidence="1 2">HHB-10118-sp</strain>
    </source>
</reference>
<dbReference type="HOGENOM" id="CLU_1138348_0_0_1"/>
<sequence>MALIEHQHIRADLKPLLPEWLANRLRTLAKSLPNPNEAADPEDVEKAPRYEASTYGPMNASLTLFFPTELSFMVKPQPRIRKPLTPAQVASGKHARNVSTDSYNNIVHINDKDPIPDFIVCRGGAGLHDDTPLMIVEVKRHGETFADHEEQVAKYTAWAQREGTGGRMGSNQIVMLVVGSETRCLSIAGEEEPASITVDTWGWDMFEIWQQLRQASGAQAASAAYPPRPAL</sequence>
<gene>
    <name evidence="1" type="ORF">PHACADRAFT_264028</name>
</gene>
<evidence type="ECO:0000313" key="2">
    <source>
        <dbReference type="Proteomes" id="UP000008370"/>
    </source>
</evidence>
<dbReference type="OrthoDB" id="3250473at2759"/>
<dbReference type="GeneID" id="18918725"/>
<protein>
    <recommendedName>
        <fullName evidence="3">Type I restriction enzyme R protein N-terminal domain-containing protein</fullName>
    </recommendedName>
</protein>
<dbReference type="AlphaFoldDB" id="K5VHD7"/>
<dbReference type="InParanoid" id="K5VHD7"/>
<dbReference type="EMBL" id="JH930478">
    <property type="protein sequence ID" value="EKM50648.1"/>
    <property type="molecule type" value="Genomic_DNA"/>
</dbReference>
<dbReference type="KEGG" id="pco:PHACADRAFT_264028"/>
<feature type="non-terminal residue" evidence="1">
    <location>
        <position position="231"/>
    </location>
</feature>
<proteinExistence type="predicted"/>
<accession>K5VHD7</accession>
<organism evidence="1 2">
    <name type="scientific">Phanerochaete carnosa (strain HHB-10118-sp)</name>
    <name type="common">White-rot fungus</name>
    <name type="synonym">Peniophora carnosa</name>
    <dbReference type="NCBI Taxonomy" id="650164"/>
    <lineage>
        <taxon>Eukaryota</taxon>
        <taxon>Fungi</taxon>
        <taxon>Dikarya</taxon>
        <taxon>Basidiomycota</taxon>
        <taxon>Agaricomycotina</taxon>
        <taxon>Agaricomycetes</taxon>
        <taxon>Polyporales</taxon>
        <taxon>Phanerochaetaceae</taxon>
        <taxon>Phanerochaete</taxon>
    </lineage>
</organism>
<name>K5VHD7_PHACS</name>
<dbReference type="RefSeq" id="XP_007400916.1">
    <property type="nucleotide sequence ID" value="XM_007400854.1"/>
</dbReference>